<comment type="caution">
    <text evidence="2">The sequence shown here is derived from an EMBL/GenBank/DDBJ whole genome shotgun (WGS) entry which is preliminary data.</text>
</comment>
<name>A0ABR1LRK6_9PEZI</name>
<accession>A0ABR1LRK6</accession>
<dbReference type="RefSeq" id="XP_066655287.1">
    <property type="nucleotide sequence ID" value="XM_066795688.1"/>
</dbReference>
<sequence>MASFPPPFCALRHLQLTQHDKRHETAPKHPHHHIKVSRCPSELDVFNLAASCPVLINPTATLHLPLYDCILCRHLVRLHRNWKSADDADRRAWNRPPPLPRPPAAPQSDVWPPATAYDYKLSTRYNCLALALLLQRLRHHFSAEFPPQAGHHRSTQPFASAAVLVIERKSFSVPSTAARTSHWPIRRSVWLVDLHILQGLSAYLPFLELDQGDHTEAFSRPVRRASSLSQSFAQPLLQARKGGIPSSTLAGYTRSLLELGIVARL</sequence>
<protein>
    <submittedName>
        <fullName evidence="2">Uncharacterized protein</fullName>
    </submittedName>
</protein>
<dbReference type="GeneID" id="92028594"/>
<evidence type="ECO:0000256" key="1">
    <source>
        <dbReference type="SAM" id="MobiDB-lite"/>
    </source>
</evidence>
<reference evidence="2 3" key="1">
    <citation type="submission" date="2024-04" db="EMBL/GenBank/DDBJ databases">
        <title>Phyllosticta paracitricarpa is synonymous to the EU quarantine fungus P. citricarpa based on phylogenomic analyses.</title>
        <authorList>
            <consortium name="Lawrence Berkeley National Laboratory"/>
            <person name="Van ingen-buijs V.A."/>
            <person name="Van westerhoven A.C."/>
            <person name="Haridas S."/>
            <person name="Skiadas P."/>
            <person name="Martin F."/>
            <person name="Groenewald J.Z."/>
            <person name="Crous P.W."/>
            <person name="Seidl M.F."/>
        </authorList>
    </citation>
    <scope>NUCLEOTIDE SEQUENCE [LARGE SCALE GENOMIC DNA]</scope>
    <source>
        <strain evidence="2 3">CPC 17464</strain>
    </source>
</reference>
<evidence type="ECO:0000313" key="2">
    <source>
        <dbReference type="EMBL" id="KAK7537136.1"/>
    </source>
</evidence>
<feature type="compositionally biased region" description="Pro residues" evidence="1">
    <location>
        <begin position="95"/>
        <end position="105"/>
    </location>
</feature>
<feature type="region of interest" description="Disordered" evidence="1">
    <location>
        <begin position="87"/>
        <end position="107"/>
    </location>
</feature>
<gene>
    <name evidence="2" type="ORF">J3D65DRAFT_367892</name>
</gene>
<dbReference type="EMBL" id="JBBPEH010000006">
    <property type="protein sequence ID" value="KAK7537136.1"/>
    <property type="molecule type" value="Genomic_DNA"/>
</dbReference>
<evidence type="ECO:0000313" key="3">
    <source>
        <dbReference type="Proteomes" id="UP001360953"/>
    </source>
</evidence>
<dbReference type="Proteomes" id="UP001360953">
    <property type="component" value="Unassembled WGS sequence"/>
</dbReference>
<organism evidence="2 3">
    <name type="scientific">Phyllosticta citribraziliensis</name>
    <dbReference type="NCBI Taxonomy" id="989973"/>
    <lineage>
        <taxon>Eukaryota</taxon>
        <taxon>Fungi</taxon>
        <taxon>Dikarya</taxon>
        <taxon>Ascomycota</taxon>
        <taxon>Pezizomycotina</taxon>
        <taxon>Dothideomycetes</taxon>
        <taxon>Dothideomycetes incertae sedis</taxon>
        <taxon>Botryosphaeriales</taxon>
        <taxon>Phyllostictaceae</taxon>
        <taxon>Phyllosticta</taxon>
    </lineage>
</organism>
<keyword evidence="3" id="KW-1185">Reference proteome</keyword>
<proteinExistence type="predicted"/>